<dbReference type="EMBL" id="CAMTCP010000011">
    <property type="protein sequence ID" value="CAI3539689.1"/>
    <property type="molecule type" value="Genomic_DNA"/>
</dbReference>
<evidence type="ECO:0000313" key="1">
    <source>
        <dbReference type="EMBL" id="CAI3539689.1"/>
    </source>
</evidence>
<reference evidence="1" key="1">
    <citation type="submission" date="2022-10" db="EMBL/GenBank/DDBJ databases">
        <authorList>
            <person name="Aires J."/>
            <person name="Mesa V."/>
        </authorList>
    </citation>
    <scope>NUCLEOTIDE SEQUENCE</scope>
    <source>
        <strain evidence="1">Clostridium neonatale JD116</strain>
    </source>
</reference>
<name>A0AAD2DCZ3_9CLOT</name>
<dbReference type="RefSeq" id="WP_230141552.1">
    <property type="nucleotide sequence ID" value="NZ_CAKJVF010000172.1"/>
</dbReference>
<dbReference type="AlphaFoldDB" id="A0AAD2DCZ3"/>
<protein>
    <recommendedName>
        <fullName evidence="3">DUF2313 domain-containing protein</fullName>
    </recommendedName>
</protein>
<proteinExistence type="predicted"/>
<dbReference type="Pfam" id="PF10076">
    <property type="entry name" value="Phage_Mu_Gp48"/>
    <property type="match status" value="1"/>
</dbReference>
<gene>
    <name evidence="1" type="ORF">CNEO2_100119</name>
</gene>
<accession>A0AAD2DCZ3</accession>
<dbReference type="Proteomes" id="UP001189143">
    <property type="component" value="Unassembled WGS sequence"/>
</dbReference>
<sequence>MEISEKSIQQYLVDTSHYVPDYVSEIPENSAIQYVINRELSRYYFCIQDILNQFNIDTATWGLKIYENKYGLPYNSNLNYEDRRKLIKAKMRSHEIANTDNIIKICELFADNPKVKRHDSEGYFEVLLETQDSFSNFTDSLIQLIDDFKPAHLGQKLILMTKHEFTNLSYLGSAILSKTHYILSSDFADNYSLKSTNNLAAGLFNTSKYVLTNDLSYHMETKANANQASANLSTSHYILR</sequence>
<organism evidence="1 2">
    <name type="scientific">Clostridium neonatale</name>
    <dbReference type="NCBI Taxonomy" id="137838"/>
    <lineage>
        <taxon>Bacteria</taxon>
        <taxon>Bacillati</taxon>
        <taxon>Bacillota</taxon>
        <taxon>Clostridia</taxon>
        <taxon>Eubacteriales</taxon>
        <taxon>Clostridiaceae</taxon>
        <taxon>Clostridium</taxon>
    </lineage>
</organism>
<evidence type="ECO:0000313" key="2">
    <source>
        <dbReference type="Proteomes" id="UP001189143"/>
    </source>
</evidence>
<evidence type="ECO:0008006" key="3">
    <source>
        <dbReference type="Google" id="ProtNLM"/>
    </source>
</evidence>
<dbReference type="InterPro" id="IPR018755">
    <property type="entry name" value="Phage_Mu_Gp48"/>
</dbReference>
<comment type="caution">
    <text evidence="1">The sequence shown here is derived from an EMBL/GenBank/DDBJ whole genome shotgun (WGS) entry which is preliminary data.</text>
</comment>